<keyword evidence="1" id="KW-0472">Membrane</keyword>
<accession>A0ABT4RVL5</accession>
<keyword evidence="3" id="KW-1185">Reference proteome</keyword>
<gene>
    <name evidence="2" type="ORF">OJ962_33785</name>
</gene>
<feature type="transmembrane region" description="Helical" evidence="1">
    <location>
        <begin position="49"/>
        <end position="66"/>
    </location>
</feature>
<evidence type="ECO:0000313" key="2">
    <source>
        <dbReference type="EMBL" id="MDA0142505.1"/>
    </source>
</evidence>
<reference evidence="2" key="1">
    <citation type="submission" date="2022-10" db="EMBL/GenBank/DDBJ databases">
        <title>The WGS of Solirubrobacter sp. CPCC 204708.</title>
        <authorList>
            <person name="Jiang Z."/>
        </authorList>
    </citation>
    <scope>NUCLEOTIDE SEQUENCE</scope>
    <source>
        <strain evidence="2">CPCC 204708</strain>
    </source>
</reference>
<protein>
    <submittedName>
        <fullName evidence="2">Uncharacterized protein</fullName>
    </submittedName>
</protein>
<dbReference type="Proteomes" id="UP001147700">
    <property type="component" value="Unassembled WGS sequence"/>
</dbReference>
<feature type="transmembrane region" description="Helical" evidence="1">
    <location>
        <begin position="21"/>
        <end position="43"/>
    </location>
</feature>
<keyword evidence="1" id="KW-0812">Transmembrane</keyword>
<name>A0ABT4RVL5_9ACTN</name>
<organism evidence="2 3">
    <name type="scientific">Solirubrobacter deserti</name>
    <dbReference type="NCBI Taxonomy" id="2282478"/>
    <lineage>
        <taxon>Bacteria</taxon>
        <taxon>Bacillati</taxon>
        <taxon>Actinomycetota</taxon>
        <taxon>Thermoleophilia</taxon>
        <taxon>Solirubrobacterales</taxon>
        <taxon>Solirubrobacteraceae</taxon>
        <taxon>Solirubrobacter</taxon>
    </lineage>
</organism>
<proteinExistence type="predicted"/>
<dbReference type="EMBL" id="JAPCID010000096">
    <property type="protein sequence ID" value="MDA0142505.1"/>
    <property type="molecule type" value="Genomic_DNA"/>
</dbReference>
<keyword evidence="1" id="KW-1133">Transmembrane helix</keyword>
<dbReference type="RefSeq" id="WP_270006925.1">
    <property type="nucleotide sequence ID" value="NZ_JAPCID010000096.1"/>
</dbReference>
<evidence type="ECO:0000313" key="3">
    <source>
        <dbReference type="Proteomes" id="UP001147700"/>
    </source>
</evidence>
<comment type="caution">
    <text evidence="2">The sequence shown here is derived from an EMBL/GenBank/DDBJ whole genome shotgun (WGS) entry which is preliminary data.</text>
</comment>
<sequence length="73" mass="7958">MSDLERRGGSRPTRKQREERAYRLVLATGAFGVIGVAGLVLAIVDIIGAGLPILALVIAAICFMMFRRTVSRR</sequence>
<evidence type="ECO:0000256" key="1">
    <source>
        <dbReference type="SAM" id="Phobius"/>
    </source>
</evidence>